<sequence>MEKTMGEKIKQILSGLPEAPGVYCMRNAEGRIVYIGKSKCLKKRVNSYFVKNPKWDKAQKMVPFIEDIDYIVTDTHLDARLLECALIKQIRPFFNVCMKNDQKYMFLKIGENFRRPAMKLTARREADSFGPLRGRGPGERTVLSMRNLYPLERKRGGYGFQYHVLPQEMGREDYEKNREILLEICGNTGAAQRFLKCLERAMKTAAARQRYEEAARYRDLIQDWTYLKRELNAYEDFLTKDAVYAAPFSKGYKYFYIRDGLVIHTGKGKDQSREAVCDYAARMAREQVWPPKEAYLSLPMTEKGKVDFRAIVYGHIGEAEEGAALYLL</sequence>
<dbReference type="PANTHER" id="PTHR30562">
    <property type="entry name" value="UVRC/OXIDOREDUCTASE"/>
    <property type="match status" value="1"/>
</dbReference>
<keyword evidence="4" id="KW-0267">Excision nuclease</keyword>
<comment type="caution">
    <text evidence="8">The sequence shown here is derived from an EMBL/GenBank/DDBJ whole genome shotgun (WGS) entry which is preliminary data.</text>
</comment>
<dbReference type="PROSITE" id="PS50164">
    <property type="entry name" value="GIY_YIG"/>
    <property type="match status" value="1"/>
</dbReference>
<dbReference type="InterPro" id="IPR035901">
    <property type="entry name" value="GIY-YIG_endonuc_sf"/>
</dbReference>
<keyword evidence="2" id="KW-0227">DNA damage</keyword>
<feature type="domain" description="UVR" evidence="6">
    <location>
        <begin position="192"/>
        <end position="227"/>
    </location>
</feature>
<reference evidence="8" key="2">
    <citation type="journal article" date="2021" name="PeerJ">
        <title>Extensive microbial diversity within the chicken gut microbiome revealed by metagenomics and culture.</title>
        <authorList>
            <person name="Gilroy R."/>
            <person name="Ravi A."/>
            <person name="Getino M."/>
            <person name="Pursley I."/>
            <person name="Horton D.L."/>
            <person name="Alikhan N.F."/>
            <person name="Baker D."/>
            <person name="Gharbi K."/>
            <person name="Hall N."/>
            <person name="Watson M."/>
            <person name="Adriaenssens E.M."/>
            <person name="Foster-Nyarko E."/>
            <person name="Jarju S."/>
            <person name="Secka A."/>
            <person name="Antonio M."/>
            <person name="Oren A."/>
            <person name="Chaudhuri R.R."/>
            <person name="La Ragione R."/>
            <person name="Hildebrand F."/>
            <person name="Pallen M.J."/>
        </authorList>
    </citation>
    <scope>NUCLEOTIDE SEQUENCE</scope>
    <source>
        <strain evidence="8">CHK190-19873</strain>
    </source>
</reference>
<dbReference type="Pfam" id="PF02151">
    <property type="entry name" value="UVR"/>
    <property type="match status" value="1"/>
</dbReference>
<dbReference type="InterPro" id="IPR047296">
    <property type="entry name" value="GIY-YIG_UvrC_Cho"/>
</dbReference>
<dbReference type="GO" id="GO:0006289">
    <property type="term" value="P:nucleotide-excision repair"/>
    <property type="evidence" value="ECO:0007669"/>
    <property type="project" value="InterPro"/>
</dbReference>
<evidence type="ECO:0000313" key="9">
    <source>
        <dbReference type="Proteomes" id="UP000823935"/>
    </source>
</evidence>
<evidence type="ECO:0000259" key="6">
    <source>
        <dbReference type="PROSITE" id="PS50151"/>
    </source>
</evidence>
<dbReference type="Gene3D" id="4.10.860.10">
    <property type="entry name" value="UVR domain"/>
    <property type="match status" value="1"/>
</dbReference>
<dbReference type="Proteomes" id="UP000823935">
    <property type="component" value="Unassembled WGS sequence"/>
</dbReference>
<evidence type="ECO:0000259" key="7">
    <source>
        <dbReference type="PROSITE" id="PS50164"/>
    </source>
</evidence>
<dbReference type="Gene3D" id="3.40.1440.10">
    <property type="entry name" value="GIY-YIG endonuclease"/>
    <property type="match status" value="1"/>
</dbReference>
<dbReference type="PROSITE" id="PS50151">
    <property type="entry name" value="UVR"/>
    <property type="match status" value="1"/>
</dbReference>
<dbReference type="CDD" id="cd10434">
    <property type="entry name" value="GIY-YIG_UvrC_Cho"/>
    <property type="match status" value="1"/>
</dbReference>
<dbReference type="InterPro" id="IPR001943">
    <property type="entry name" value="UVR_dom"/>
</dbReference>
<dbReference type="GO" id="GO:0009380">
    <property type="term" value="C:excinuclease repair complex"/>
    <property type="evidence" value="ECO:0007669"/>
    <property type="project" value="TreeGrafter"/>
</dbReference>
<evidence type="ECO:0000256" key="4">
    <source>
        <dbReference type="ARBA" id="ARBA00022881"/>
    </source>
</evidence>
<evidence type="ECO:0000256" key="3">
    <source>
        <dbReference type="ARBA" id="ARBA00022769"/>
    </source>
</evidence>
<dbReference type="SUPFAM" id="SSF46600">
    <property type="entry name" value="C-terminal UvrC-binding domain of UvrB"/>
    <property type="match status" value="1"/>
</dbReference>
<dbReference type="InterPro" id="IPR000305">
    <property type="entry name" value="GIY-YIG_endonuc"/>
</dbReference>
<dbReference type="InterPro" id="IPR050066">
    <property type="entry name" value="UvrABC_protein_C"/>
</dbReference>
<evidence type="ECO:0000256" key="1">
    <source>
        <dbReference type="ARBA" id="ARBA00022490"/>
    </source>
</evidence>
<keyword evidence="3" id="KW-0228">DNA excision</keyword>
<dbReference type="FunFam" id="3.40.1440.10:FF:000001">
    <property type="entry name" value="UvrABC system protein C"/>
    <property type="match status" value="1"/>
</dbReference>
<dbReference type="AlphaFoldDB" id="A0A9D1EV59"/>
<accession>A0A9D1EV59</accession>
<proteinExistence type="predicted"/>
<evidence type="ECO:0000256" key="2">
    <source>
        <dbReference type="ARBA" id="ARBA00022763"/>
    </source>
</evidence>
<dbReference type="PANTHER" id="PTHR30562:SF1">
    <property type="entry name" value="UVRABC SYSTEM PROTEIN C"/>
    <property type="match status" value="1"/>
</dbReference>
<protein>
    <submittedName>
        <fullName evidence="8">GIY-YIG nuclease family protein</fullName>
    </submittedName>
</protein>
<dbReference type="SMART" id="SM00465">
    <property type="entry name" value="GIYc"/>
    <property type="match status" value="1"/>
</dbReference>
<dbReference type="SUPFAM" id="SSF82771">
    <property type="entry name" value="GIY-YIG endonuclease"/>
    <property type="match status" value="1"/>
</dbReference>
<evidence type="ECO:0000313" key="8">
    <source>
        <dbReference type="EMBL" id="HIS32580.1"/>
    </source>
</evidence>
<keyword evidence="1" id="KW-0963">Cytoplasm</keyword>
<dbReference type="GO" id="GO:0004518">
    <property type="term" value="F:nuclease activity"/>
    <property type="evidence" value="ECO:0007669"/>
    <property type="project" value="UniProtKB-KW"/>
</dbReference>
<name>A0A9D1EV59_9FIRM</name>
<dbReference type="Pfam" id="PF01541">
    <property type="entry name" value="GIY-YIG"/>
    <property type="match status" value="1"/>
</dbReference>
<reference evidence="8" key="1">
    <citation type="submission" date="2020-10" db="EMBL/GenBank/DDBJ databases">
        <authorList>
            <person name="Gilroy R."/>
        </authorList>
    </citation>
    <scope>NUCLEOTIDE SEQUENCE</scope>
    <source>
        <strain evidence="8">CHK190-19873</strain>
    </source>
</reference>
<keyword evidence="5" id="KW-0234">DNA repair</keyword>
<organism evidence="8 9">
    <name type="scientific">Candidatus Limivivens intestinipullorum</name>
    <dbReference type="NCBI Taxonomy" id="2840858"/>
    <lineage>
        <taxon>Bacteria</taxon>
        <taxon>Bacillati</taxon>
        <taxon>Bacillota</taxon>
        <taxon>Clostridia</taxon>
        <taxon>Lachnospirales</taxon>
        <taxon>Lachnospiraceae</taxon>
        <taxon>Lachnospiraceae incertae sedis</taxon>
        <taxon>Candidatus Limivivens</taxon>
    </lineage>
</organism>
<dbReference type="EMBL" id="DVIQ01000089">
    <property type="protein sequence ID" value="HIS32580.1"/>
    <property type="molecule type" value="Genomic_DNA"/>
</dbReference>
<evidence type="ECO:0000256" key="5">
    <source>
        <dbReference type="ARBA" id="ARBA00023204"/>
    </source>
</evidence>
<feature type="domain" description="GIY-YIG" evidence="7">
    <location>
        <begin position="18"/>
        <end position="96"/>
    </location>
</feature>
<gene>
    <name evidence="8" type="ORF">IAB44_13715</name>
</gene>
<dbReference type="InterPro" id="IPR036876">
    <property type="entry name" value="UVR_dom_sf"/>
</dbReference>